<dbReference type="EMBL" id="FNUD01000002">
    <property type="protein sequence ID" value="SEF05601.1"/>
    <property type="molecule type" value="Genomic_DNA"/>
</dbReference>
<dbReference type="SUPFAM" id="SSF103481">
    <property type="entry name" value="Multidrug resistance efflux transporter EmrE"/>
    <property type="match status" value="2"/>
</dbReference>
<evidence type="ECO:0000259" key="7">
    <source>
        <dbReference type="Pfam" id="PF00892"/>
    </source>
</evidence>
<keyword evidence="5 6" id="KW-0472">Membrane</keyword>
<evidence type="ECO:0000256" key="4">
    <source>
        <dbReference type="ARBA" id="ARBA00022989"/>
    </source>
</evidence>
<comment type="similarity">
    <text evidence="2">Belongs to the EamA transporter family.</text>
</comment>
<proteinExistence type="inferred from homology"/>
<feature type="transmembrane region" description="Helical" evidence="6">
    <location>
        <begin position="189"/>
        <end position="209"/>
    </location>
</feature>
<feature type="transmembrane region" description="Helical" evidence="6">
    <location>
        <begin position="215"/>
        <end position="240"/>
    </location>
</feature>
<feature type="transmembrane region" description="Helical" evidence="6">
    <location>
        <begin position="156"/>
        <end position="177"/>
    </location>
</feature>
<evidence type="ECO:0000256" key="5">
    <source>
        <dbReference type="ARBA" id="ARBA00023136"/>
    </source>
</evidence>
<gene>
    <name evidence="8" type="ORF">SAMN04489800_4073</name>
</gene>
<sequence>MSISRRATDAFALQVMLGLCLIWGVQQVIIKIAAPDIAPVMQAAARSGISALLVGLLICWKGGWNQVPATWRGGLLAGSLFGLEFFFISEGLQLTSAAHMSVFLYTAPIFTALGINWLLPSERLRPLQWLGIFLAFIGIAFSFAGGMSFADMDRNMLLGDAYGILAGMAWGATTVVVRGSRLSEAPVTLTLFYQLIVGFVGLLVIAAASGQISHISLTTVAVASVLFQGLVVSFFSYLVWFWLLKRYLASNLAVFSFMTPLFGVTFGVLVLHEPLSINFVVGAICVLLGITFVSAEQWVRRKVRALLGS</sequence>
<keyword evidence="9" id="KW-1185">Reference proteome</keyword>
<dbReference type="InterPro" id="IPR050638">
    <property type="entry name" value="AA-Vitamin_Transporters"/>
</dbReference>
<dbReference type="PANTHER" id="PTHR32322">
    <property type="entry name" value="INNER MEMBRANE TRANSPORTER"/>
    <property type="match status" value="1"/>
</dbReference>
<comment type="caution">
    <text evidence="8">The sequence shown here is derived from an EMBL/GenBank/DDBJ whole genome shotgun (WGS) entry which is preliminary data.</text>
</comment>
<dbReference type="Proteomes" id="UP000183613">
    <property type="component" value="Unassembled WGS sequence"/>
</dbReference>
<feature type="transmembrane region" description="Helical" evidence="6">
    <location>
        <begin position="252"/>
        <end position="271"/>
    </location>
</feature>
<dbReference type="GO" id="GO:0016020">
    <property type="term" value="C:membrane"/>
    <property type="evidence" value="ECO:0007669"/>
    <property type="project" value="UniProtKB-SubCell"/>
</dbReference>
<dbReference type="PATRIC" id="fig|882211.3.peg.2992"/>
<dbReference type="InterPro" id="IPR000620">
    <property type="entry name" value="EamA_dom"/>
</dbReference>
<dbReference type="PANTHER" id="PTHR32322:SF2">
    <property type="entry name" value="EAMA DOMAIN-CONTAINING PROTEIN"/>
    <property type="match status" value="1"/>
</dbReference>
<reference evidence="8" key="1">
    <citation type="submission" date="2016-10" db="EMBL/GenBank/DDBJ databases">
        <authorList>
            <person name="Varghese N."/>
            <person name="Submissions S."/>
        </authorList>
    </citation>
    <scope>NUCLEOTIDE SEQUENCE [LARGE SCALE GENOMIC DNA]</scope>
    <source>
        <strain evidence="8">LMG 25555</strain>
    </source>
</reference>
<feature type="transmembrane region" description="Helical" evidence="6">
    <location>
        <begin position="131"/>
        <end position="150"/>
    </location>
</feature>
<keyword evidence="4 6" id="KW-1133">Transmembrane helix</keyword>
<feature type="transmembrane region" description="Helical" evidence="6">
    <location>
        <begin position="69"/>
        <end position="88"/>
    </location>
</feature>
<comment type="subcellular location">
    <subcellularLocation>
        <location evidence="1">Membrane</location>
        <topology evidence="1">Multi-pass membrane protein</topology>
    </subcellularLocation>
</comment>
<protein>
    <submittedName>
        <fullName evidence="8">Permease of the drug/metabolite transporter (DMT) superfamily</fullName>
    </submittedName>
</protein>
<feature type="domain" description="EamA" evidence="7">
    <location>
        <begin position="13"/>
        <end position="143"/>
    </location>
</feature>
<evidence type="ECO:0000256" key="6">
    <source>
        <dbReference type="SAM" id="Phobius"/>
    </source>
</evidence>
<feature type="transmembrane region" description="Helical" evidence="6">
    <location>
        <begin position="100"/>
        <end position="119"/>
    </location>
</feature>
<keyword evidence="3 6" id="KW-0812">Transmembrane</keyword>
<evidence type="ECO:0000256" key="3">
    <source>
        <dbReference type="ARBA" id="ARBA00022692"/>
    </source>
</evidence>
<dbReference type="InterPro" id="IPR037185">
    <property type="entry name" value="EmrE-like"/>
</dbReference>
<accession>A0A0J6J589</accession>
<feature type="transmembrane region" description="Helical" evidence="6">
    <location>
        <begin position="277"/>
        <end position="295"/>
    </location>
</feature>
<feature type="domain" description="EamA" evidence="7">
    <location>
        <begin position="158"/>
        <end position="294"/>
    </location>
</feature>
<evidence type="ECO:0000256" key="1">
    <source>
        <dbReference type="ARBA" id="ARBA00004141"/>
    </source>
</evidence>
<dbReference type="AlphaFoldDB" id="A0A0J6J589"/>
<dbReference type="OrthoDB" id="184388at2"/>
<dbReference type="Pfam" id="PF00892">
    <property type="entry name" value="EamA"/>
    <property type="match status" value="2"/>
</dbReference>
<feature type="transmembrane region" description="Helical" evidence="6">
    <location>
        <begin position="43"/>
        <end position="60"/>
    </location>
</feature>
<evidence type="ECO:0000313" key="9">
    <source>
        <dbReference type="Proteomes" id="UP000183613"/>
    </source>
</evidence>
<evidence type="ECO:0000313" key="8">
    <source>
        <dbReference type="EMBL" id="SEF05601.1"/>
    </source>
</evidence>
<evidence type="ECO:0000256" key="2">
    <source>
        <dbReference type="ARBA" id="ARBA00007362"/>
    </source>
</evidence>
<organism evidence="8 9">
    <name type="scientific">Pseudomonas deceptionensis</name>
    <dbReference type="NCBI Taxonomy" id="882211"/>
    <lineage>
        <taxon>Bacteria</taxon>
        <taxon>Pseudomonadati</taxon>
        <taxon>Pseudomonadota</taxon>
        <taxon>Gammaproteobacteria</taxon>
        <taxon>Pseudomonadales</taxon>
        <taxon>Pseudomonadaceae</taxon>
        <taxon>Pseudomonas</taxon>
    </lineage>
</organism>
<name>A0A0J6J589_PSEDM</name>
<dbReference type="RefSeq" id="WP_048360707.1">
    <property type="nucleotide sequence ID" value="NZ_FNUD01000002.1"/>
</dbReference>